<dbReference type="PROSITE" id="PS00166">
    <property type="entry name" value="ENOYL_COA_HYDRATASE"/>
    <property type="match status" value="1"/>
</dbReference>
<dbReference type="Proteomes" id="UP001501303">
    <property type="component" value="Unassembled WGS sequence"/>
</dbReference>
<comment type="similarity">
    <text evidence="1 2">Belongs to the enoyl-CoA hydratase/isomerase family.</text>
</comment>
<dbReference type="InterPro" id="IPR029045">
    <property type="entry name" value="ClpP/crotonase-like_dom_sf"/>
</dbReference>
<evidence type="ECO:0000313" key="4">
    <source>
        <dbReference type="Proteomes" id="UP001501303"/>
    </source>
</evidence>
<reference evidence="3 4" key="1">
    <citation type="journal article" date="2019" name="Int. J. Syst. Evol. Microbiol.">
        <title>The Global Catalogue of Microorganisms (GCM) 10K type strain sequencing project: providing services to taxonomists for standard genome sequencing and annotation.</title>
        <authorList>
            <consortium name="The Broad Institute Genomics Platform"/>
            <consortium name="The Broad Institute Genome Sequencing Center for Infectious Disease"/>
            <person name="Wu L."/>
            <person name="Ma J."/>
        </authorList>
    </citation>
    <scope>NUCLEOTIDE SEQUENCE [LARGE SCALE GENOMIC DNA]</scope>
    <source>
        <strain evidence="3 4">JCM 13581</strain>
    </source>
</reference>
<dbReference type="InterPro" id="IPR001753">
    <property type="entry name" value="Enoyl-CoA_hydra/iso"/>
</dbReference>
<dbReference type="CDD" id="cd06558">
    <property type="entry name" value="crotonase-like"/>
    <property type="match status" value="1"/>
</dbReference>
<sequence>MPDSVLSDVTEGLATITLNRPDAMNALNRSTKEALRDALREAAENRTVRAVLLTGNGRAFCVGQDLKEHIGTLAAQDDDAAGSALDTVRDHYNPITEAIAGMPKPVVAAVNGPAAGAGFGFALAADYRLAAESATFSTAFAGVALSTDSGLAWTLPRFIGQGRAADLLLTGRRIDAAEAGRLGIVQRVVPDAELREAAARMARQLAQGPTLAYASIKEAMAYAATHSLSETLEREAQLQVEAGASEDHRTAVAAFVDKERPVYKGR</sequence>
<dbReference type="InterPro" id="IPR014748">
    <property type="entry name" value="Enoyl-CoA_hydra_C"/>
</dbReference>
<dbReference type="Gene3D" id="1.10.12.10">
    <property type="entry name" value="Lyase 2-enoyl-coa Hydratase, Chain A, domain 2"/>
    <property type="match status" value="1"/>
</dbReference>
<dbReference type="RefSeq" id="WP_344259542.1">
    <property type="nucleotide sequence ID" value="NZ_BAAAMJ010000010.1"/>
</dbReference>
<dbReference type="Pfam" id="PF00378">
    <property type="entry name" value="ECH_1"/>
    <property type="match status" value="1"/>
</dbReference>
<dbReference type="SUPFAM" id="SSF52096">
    <property type="entry name" value="ClpP/crotonase"/>
    <property type="match status" value="1"/>
</dbReference>
<organism evidence="3 4">
    <name type="scientific">Streptomyces sodiiphilus</name>
    <dbReference type="NCBI Taxonomy" id="226217"/>
    <lineage>
        <taxon>Bacteria</taxon>
        <taxon>Bacillati</taxon>
        <taxon>Actinomycetota</taxon>
        <taxon>Actinomycetes</taxon>
        <taxon>Kitasatosporales</taxon>
        <taxon>Streptomycetaceae</taxon>
        <taxon>Streptomyces</taxon>
    </lineage>
</organism>
<evidence type="ECO:0000313" key="3">
    <source>
        <dbReference type="EMBL" id="GAA1904482.1"/>
    </source>
</evidence>
<gene>
    <name evidence="3" type="ORF">GCM10009716_12980</name>
</gene>
<accession>A0ABN2NVK1</accession>
<keyword evidence="4" id="KW-1185">Reference proteome</keyword>
<proteinExistence type="inferred from homology"/>
<dbReference type="EMBL" id="BAAAMJ010000010">
    <property type="protein sequence ID" value="GAA1904482.1"/>
    <property type="molecule type" value="Genomic_DNA"/>
</dbReference>
<dbReference type="Gene3D" id="3.90.226.10">
    <property type="entry name" value="2-enoyl-CoA Hydratase, Chain A, domain 1"/>
    <property type="match status" value="1"/>
</dbReference>
<name>A0ABN2NVK1_9ACTN</name>
<dbReference type="PANTHER" id="PTHR43802">
    <property type="entry name" value="ENOYL-COA HYDRATASE"/>
    <property type="match status" value="1"/>
</dbReference>
<comment type="caution">
    <text evidence="3">The sequence shown here is derived from an EMBL/GenBank/DDBJ whole genome shotgun (WGS) entry which is preliminary data.</text>
</comment>
<dbReference type="InterPro" id="IPR018376">
    <property type="entry name" value="Enoyl-CoA_hyd/isom_CS"/>
</dbReference>
<dbReference type="PANTHER" id="PTHR43802:SF1">
    <property type="entry name" value="IP11341P-RELATED"/>
    <property type="match status" value="1"/>
</dbReference>
<protein>
    <submittedName>
        <fullName evidence="3">Enoyl-CoA hydratase-related protein</fullName>
    </submittedName>
</protein>
<evidence type="ECO:0000256" key="2">
    <source>
        <dbReference type="RuleBase" id="RU003707"/>
    </source>
</evidence>
<evidence type="ECO:0000256" key="1">
    <source>
        <dbReference type="ARBA" id="ARBA00005254"/>
    </source>
</evidence>